<feature type="region of interest" description="Disordered" evidence="1">
    <location>
        <begin position="115"/>
        <end position="148"/>
    </location>
</feature>
<name>A0A1X2HGS8_SYNRA</name>
<organism evidence="2 3">
    <name type="scientific">Syncephalastrum racemosum</name>
    <name type="common">Filamentous fungus</name>
    <dbReference type="NCBI Taxonomy" id="13706"/>
    <lineage>
        <taxon>Eukaryota</taxon>
        <taxon>Fungi</taxon>
        <taxon>Fungi incertae sedis</taxon>
        <taxon>Mucoromycota</taxon>
        <taxon>Mucoromycotina</taxon>
        <taxon>Mucoromycetes</taxon>
        <taxon>Mucorales</taxon>
        <taxon>Syncephalastraceae</taxon>
        <taxon>Syncephalastrum</taxon>
    </lineage>
</organism>
<reference evidence="2 3" key="1">
    <citation type="submission" date="2016-07" db="EMBL/GenBank/DDBJ databases">
        <title>Pervasive Adenine N6-methylation of Active Genes in Fungi.</title>
        <authorList>
            <consortium name="DOE Joint Genome Institute"/>
            <person name="Mondo S.J."/>
            <person name="Dannebaum R.O."/>
            <person name="Kuo R.C."/>
            <person name="Labutti K."/>
            <person name="Haridas S."/>
            <person name="Kuo A."/>
            <person name="Salamov A."/>
            <person name="Ahrendt S.R."/>
            <person name="Lipzen A."/>
            <person name="Sullivan W."/>
            <person name="Andreopoulos W.B."/>
            <person name="Clum A."/>
            <person name="Lindquist E."/>
            <person name="Daum C."/>
            <person name="Ramamoorthy G.K."/>
            <person name="Gryganskyi A."/>
            <person name="Culley D."/>
            <person name="Magnuson J.K."/>
            <person name="James T.Y."/>
            <person name="O'Malley M.A."/>
            <person name="Stajich J.E."/>
            <person name="Spatafora J.W."/>
            <person name="Visel A."/>
            <person name="Grigoriev I.V."/>
        </authorList>
    </citation>
    <scope>NUCLEOTIDE SEQUENCE [LARGE SCALE GENOMIC DNA]</scope>
    <source>
        <strain evidence="2 3">NRRL 2496</strain>
    </source>
</reference>
<dbReference type="EMBL" id="MCGN01000004">
    <property type="protein sequence ID" value="ORY98127.1"/>
    <property type="molecule type" value="Genomic_DNA"/>
</dbReference>
<dbReference type="InParanoid" id="A0A1X2HGS8"/>
<dbReference type="AlphaFoldDB" id="A0A1X2HGS8"/>
<evidence type="ECO:0000256" key="1">
    <source>
        <dbReference type="SAM" id="MobiDB-lite"/>
    </source>
</evidence>
<dbReference type="Proteomes" id="UP000242180">
    <property type="component" value="Unassembled WGS sequence"/>
</dbReference>
<evidence type="ECO:0000313" key="2">
    <source>
        <dbReference type="EMBL" id="ORY98127.1"/>
    </source>
</evidence>
<feature type="compositionally biased region" description="Low complexity" evidence="1">
    <location>
        <begin position="206"/>
        <end position="216"/>
    </location>
</feature>
<keyword evidence="3" id="KW-1185">Reference proteome</keyword>
<protein>
    <submittedName>
        <fullName evidence="2">Uncharacterized protein</fullName>
    </submittedName>
</protein>
<gene>
    <name evidence="2" type="ORF">BCR43DRAFT_504952</name>
</gene>
<proteinExistence type="predicted"/>
<evidence type="ECO:0000313" key="3">
    <source>
        <dbReference type="Proteomes" id="UP000242180"/>
    </source>
</evidence>
<feature type="region of interest" description="Disordered" evidence="1">
    <location>
        <begin position="206"/>
        <end position="225"/>
    </location>
</feature>
<accession>A0A1X2HGS8</accession>
<comment type="caution">
    <text evidence="2">The sequence shown here is derived from an EMBL/GenBank/DDBJ whole genome shotgun (WGS) entry which is preliminary data.</text>
</comment>
<sequence length="237" mass="27195">MTSSIDQSKFNIDVWNVSSGTTPYVREESTARNRDYFPEKRNPLLYKDLLPSQIVLDSHTKHAEQEQESYVISSDEEEYYRISSDEDEYFLISSDEEEEYQIISSKKMTPFDSIPPVLRSSALPHPQGESSSAKKKRRVPGTRSRQLEKRMRKLQKRIMVRCHLGSRGYPPSLPAVIHQLESASLDPATVHAFLAEQERQNKIIQKTQITQTNDDTPQYSGPRSQDTCRASILAICK</sequence>